<keyword evidence="9" id="KW-0472">Membrane</keyword>
<keyword evidence="4" id="KW-1134">Transmembrane beta strand</keyword>
<evidence type="ECO:0000256" key="3">
    <source>
        <dbReference type="ARBA" id="ARBA00022448"/>
    </source>
</evidence>
<keyword evidence="6" id="KW-1000">Mitochondrion outer membrane</keyword>
<dbReference type="InterPro" id="IPR023614">
    <property type="entry name" value="Porin_dom_sf"/>
</dbReference>
<proteinExistence type="inferred from homology"/>
<dbReference type="PANTHER" id="PTHR10802">
    <property type="entry name" value="MITOCHONDRIAL IMPORT RECEPTOR SUBUNIT TOM40"/>
    <property type="match status" value="1"/>
</dbReference>
<comment type="subcellular location">
    <subcellularLocation>
        <location evidence="1">Mitochondrion outer membrane</location>
        <topology evidence="1">Multi-pass membrane protein</topology>
    </subcellularLocation>
</comment>
<evidence type="ECO:0000256" key="5">
    <source>
        <dbReference type="ARBA" id="ARBA00022692"/>
    </source>
</evidence>
<evidence type="ECO:0000256" key="8">
    <source>
        <dbReference type="ARBA" id="ARBA00023128"/>
    </source>
</evidence>
<sequence>MQSFIKNIKHFLTKKTILTYDEINTELRATLIDSNIFSGGRSELTKTITPHLQISNLFMVSEDSNYYQMGLQFTSSHAVAHGNIDQDGNVQSRMSVGWGPLVGRLHGIWAATRYGQAELDFRGGWLSAGIKFIAPSHGNLLVFNGLKRIGKFKYMGDVHIGGEVVTYPEGYNIALSTRLDRDRDVIMGTLHQHGHLRFGYFRQLGKHFQTAAELSGGLESPFLVTLGLKLDTNKATVKTEISNDFTTKLLIEEKLADGFNMNINVELNNKGRSNIGIGISIER</sequence>
<evidence type="ECO:0000256" key="9">
    <source>
        <dbReference type="ARBA" id="ARBA00023136"/>
    </source>
</evidence>
<dbReference type="Pfam" id="PF01459">
    <property type="entry name" value="Porin_3"/>
    <property type="match status" value="1"/>
</dbReference>
<reference evidence="10 11" key="1">
    <citation type="submission" date="2019-01" db="EMBL/GenBank/DDBJ databases">
        <title>Genomes sequencing and comparative genomics of infectious freshwater microsporidia, Cucumispora dikerogammari and Thelohania contejeani.</title>
        <authorList>
            <person name="Cormier A."/>
            <person name="Giraud I."/>
            <person name="Wattier R."/>
            <person name="Teixeira M."/>
            <person name="Grandjean F."/>
            <person name="Rigaud T."/>
            <person name="Cordaux R."/>
        </authorList>
    </citation>
    <scope>NUCLEOTIDE SEQUENCE [LARGE SCALE GENOMIC DNA]</scope>
    <source>
        <strain evidence="10">T1</strain>
        <tissue evidence="10">Spores</tissue>
    </source>
</reference>
<evidence type="ECO:0000313" key="10">
    <source>
        <dbReference type="EMBL" id="KAF7683354.1"/>
    </source>
</evidence>
<dbReference type="EMBL" id="SBIQ01000095">
    <property type="protein sequence ID" value="KAF7683354.1"/>
    <property type="molecule type" value="Genomic_DNA"/>
</dbReference>
<name>A0ABQ7HYS7_9MICR</name>
<keyword evidence="5" id="KW-0812">Transmembrane</keyword>
<evidence type="ECO:0000313" key="11">
    <source>
        <dbReference type="Proteomes" id="UP001516464"/>
    </source>
</evidence>
<keyword evidence="8" id="KW-0496">Mitochondrion</keyword>
<comment type="caution">
    <text evidence="10">The sequence shown here is derived from an EMBL/GenBank/DDBJ whole genome shotgun (WGS) entry which is preliminary data.</text>
</comment>
<comment type="similarity">
    <text evidence="2">Belongs to the Tom40 family.</text>
</comment>
<evidence type="ECO:0000256" key="1">
    <source>
        <dbReference type="ARBA" id="ARBA00004374"/>
    </source>
</evidence>
<organism evidence="10 11">
    <name type="scientific">Astathelohania contejeani</name>
    <dbReference type="NCBI Taxonomy" id="164912"/>
    <lineage>
        <taxon>Eukaryota</taxon>
        <taxon>Fungi</taxon>
        <taxon>Fungi incertae sedis</taxon>
        <taxon>Microsporidia</taxon>
        <taxon>Astathelohaniidae</taxon>
        <taxon>Astathelohania</taxon>
    </lineage>
</organism>
<dbReference type="InterPro" id="IPR027246">
    <property type="entry name" value="Porin_Euk/Tom40"/>
</dbReference>
<evidence type="ECO:0000256" key="2">
    <source>
        <dbReference type="ARBA" id="ARBA00010510"/>
    </source>
</evidence>
<dbReference type="InterPro" id="IPR037930">
    <property type="entry name" value="Tom40"/>
</dbReference>
<keyword evidence="3" id="KW-0813">Transport</keyword>
<evidence type="ECO:0000256" key="7">
    <source>
        <dbReference type="ARBA" id="ARBA00022927"/>
    </source>
</evidence>
<evidence type="ECO:0000256" key="4">
    <source>
        <dbReference type="ARBA" id="ARBA00022452"/>
    </source>
</evidence>
<evidence type="ECO:0000256" key="6">
    <source>
        <dbReference type="ARBA" id="ARBA00022787"/>
    </source>
</evidence>
<keyword evidence="11" id="KW-1185">Reference proteome</keyword>
<dbReference type="Gene3D" id="2.40.160.10">
    <property type="entry name" value="Porin"/>
    <property type="match status" value="1"/>
</dbReference>
<keyword evidence="10" id="KW-0675">Receptor</keyword>
<keyword evidence="7" id="KW-0653">Protein transport</keyword>
<accession>A0ABQ7HYS7</accession>
<protein>
    <submittedName>
        <fullName evidence="10">Mitochondrial import receptor subunit tom40</fullName>
    </submittedName>
</protein>
<gene>
    <name evidence="10" type="primary">tom40</name>
    <name evidence="10" type="ORF">TCON_1430</name>
</gene>
<dbReference type="Proteomes" id="UP001516464">
    <property type="component" value="Unassembled WGS sequence"/>
</dbReference>